<dbReference type="InterPro" id="IPR001564">
    <property type="entry name" value="Nucleoside_diP_kinase"/>
</dbReference>
<dbReference type="PRINTS" id="PR01243">
    <property type="entry name" value="NUCDPKINASE"/>
</dbReference>
<organism evidence="2 3">
    <name type="scientific">Amycolatopsis halotolerans</name>
    <dbReference type="NCBI Taxonomy" id="330083"/>
    <lineage>
        <taxon>Bacteria</taxon>
        <taxon>Bacillati</taxon>
        <taxon>Actinomycetota</taxon>
        <taxon>Actinomycetes</taxon>
        <taxon>Pseudonocardiales</taxon>
        <taxon>Pseudonocardiaceae</taxon>
        <taxon>Amycolatopsis</taxon>
    </lineage>
</organism>
<dbReference type="RefSeq" id="WP_377868965.1">
    <property type="nucleotide sequence ID" value="NZ_JBHMAY010000010.1"/>
</dbReference>
<sequence>MGAKIDDTDWAALTRMPAKRTAYRRETYFREGIRDVARFLGDRAPEVLRRHALLMVKPDGIAAGKVRPVLDWLHGQGFAVQTVQRPAFSGLLWREMWRYQLTSATVDRLALNDLIYVGSGLLLLARDEQPRPTPATTRLASLKGSADLAQQKPGTLRALLRQHNRNFSYVHVADEPADLIRELGLLLDPAQRREALTGLASDEPSGLPLLEEALAAEATVVPQTFDADAAAEAVADALNRSEHGGQALQLLERLRFGESVPWVEVAEAVAESGAEVDRWDLAAVGASLIQCDEPGEPKLISNPPPVLWDKPRVRRPL</sequence>
<feature type="domain" description="Nucleoside diphosphate kinase-like" evidence="1">
    <location>
        <begin position="51"/>
        <end position="189"/>
    </location>
</feature>
<dbReference type="EMBL" id="JBHRWI010000003">
    <property type="protein sequence ID" value="MFC3508828.1"/>
    <property type="molecule type" value="Genomic_DNA"/>
</dbReference>
<dbReference type="GO" id="GO:0016301">
    <property type="term" value="F:kinase activity"/>
    <property type="evidence" value="ECO:0007669"/>
    <property type="project" value="UniProtKB-KW"/>
</dbReference>
<keyword evidence="2" id="KW-0418">Kinase</keyword>
<reference evidence="3" key="1">
    <citation type="journal article" date="2019" name="Int. J. Syst. Evol. Microbiol.">
        <title>The Global Catalogue of Microorganisms (GCM) 10K type strain sequencing project: providing services to taxonomists for standard genome sequencing and annotation.</title>
        <authorList>
            <consortium name="The Broad Institute Genomics Platform"/>
            <consortium name="The Broad Institute Genome Sequencing Center for Infectious Disease"/>
            <person name="Wu L."/>
            <person name="Ma J."/>
        </authorList>
    </citation>
    <scope>NUCLEOTIDE SEQUENCE [LARGE SCALE GENOMIC DNA]</scope>
    <source>
        <strain evidence="3">CGMCC 4.7682</strain>
    </source>
</reference>
<dbReference type="Proteomes" id="UP001595764">
    <property type="component" value="Unassembled WGS sequence"/>
</dbReference>
<evidence type="ECO:0000313" key="3">
    <source>
        <dbReference type="Proteomes" id="UP001595764"/>
    </source>
</evidence>
<proteinExistence type="predicted"/>
<dbReference type="InterPro" id="IPR034907">
    <property type="entry name" value="NDK-like_dom"/>
</dbReference>
<keyword evidence="3" id="KW-1185">Reference proteome</keyword>
<dbReference type="InterPro" id="IPR036850">
    <property type="entry name" value="NDK-like_dom_sf"/>
</dbReference>
<dbReference type="Gene3D" id="3.30.70.141">
    <property type="entry name" value="Nucleoside diphosphate kinase-like domain"/>
    <property type="match status" value="1"/>
</dbReference>
<gene>
    <name evidence="2" type="ORF">ACFORO_01510</name>
</gene>
<dbReference type="SUPFAM" id="SSF54919">
    <property type="entry name" value="Nucleoside diphosphate kinase, NDK"/>
    <property type="match status" value="1"/>
</dbReference>
<evidence type="ECO:0000259" key="1">
    <source>
        <dbReference type="Pfam" id="PF00334"/>
    </source>
</evidence>
<accession>A0ABV7Q983</accession>
<keyword evidence="2" id="KW-0808">Transferase</keyword>
<name>A0ABV7Q983_9PSEU</name>
<protein>
    <submittedName>
        <fullName evidence="2">Nucleoside-diphosphate kinase</fullName>
    </submittedName>
</protein>
<comment type="caution">
    <text evidence="2">The sequence shown here is derived from an EMBL/GenBank/DDBJ whole genome shotgun (WGS) entry which is preliminary data.</text>
</comment>
<evidence type="ECO:0000313" key="2">
    <source>
        <dbReference type="EMBL" id="MFC3508828.1"/>
    </source>
</evidence>
<dbReference type="Pfam" id="PF00334">
    <property type="entry name" value="NDK"/>
    <property type="match status" value="1"/>
</dbReference>